<organism evidence="6 7">
    <name type="scientific">Athelia psychrophila</name>
    <dbReference type="NCBI Taxonomy" id="1759441"/>
    <lineage>
        <taxon>Eukaryota</taxon>
        <taxon>Fungi</taxon>
        <taxon>Dikarya</taxon>
        <taxon>Basidiomycota</taxon>
        <taxon>Agaricomycotina</taxon>
        <taxon>Agaricomycetes</taxon>
        <taxon>Agaricomycetidae</taxon>
        <taxon>Atheliales</taxon>
        <taxon>Atheliaceae</taxon>
        <taxon>Athelia</taxon>
    </lineage>
</organism>
<keyword evidence="3" id="KW-0157">Chromophore</keyword>
<dbReference type="STRING" id="436010.A0A166AYQ4"/>
<dbReference type="PROSITE" id="PS50132">
    <property type="entry name" value="RGS"/>
    <property type="match status" value="1"/>
</dbReference>
<keyword evidence="2" id="KW-0288">FMN</keyword>
<protein>
    <recommendedName>
        <fullName evidence="5">RGS domain-containing protein</fullName>
    </recommendedName>
</protein>
<dbReference type="AlphaFoldDB" id="A0A166AYQ4"/>
<dbReference type="InterPro" id="IPR001610">
    <property type="entry name" value="PAC"/>
</dbReference>
<dbReference type="NCBIfam" id="TIGR00229">
    <property type="entry name" value="sensory_box"/>
    <property type="match status" value="1"/>
</dbReference>
<keyword evidence="1" id="KW-0285">Flavoprotein</keyword>
<evidence type="ECO:0000256" key="1">
    <source>
        <dbReference type="ARBA" id="ARBA00022630"/>
    </source>
</evidence>
<feature type="region of interest" description="Disordered" evidence="4">
    <location>
        <begin position="51"/>
        <end position="86"/>
    </location>
</feature>
<dbReference type="Gene3D" id="3.30.450.20">
    <property type="entry name" value="PAS domain"/>
    <property type="match status" value="1"/>
</dbReference>
<dbReference type="InterPro" id="IPR000014">
    <property type="entry name" value="PAS"/>
</dbReference>
<dbReference type="Pfam" id="PF00615">
    <property type="entry name" value="RGS"/>
    <property type="match status" value="1"/>
</dbReference>
<dbReference type="FunFam" id="3.30.450.20:FF:000196">
    <property type="entry name" value="Predicted protein"/>
    <property type="match status" value="1"/>
</dbReference>
<feature type="domain" description="RGS" evidence="5">
    <location>
        <begin position="188"/>
        <end position="301"/>
    </location>
</feature>
<dbReference type="EMBL" id="KV417652">
    <property type="protein sequence ID" value="KZP12099.1"/>
    <property type="molecule type" value="Genomic_DNA"/>
</dbReference>
<name>A0A166AYQ4_9AGAM</name>
<gene>
    <name evidence="6" type="ORF">FIBSPDRAFT_836588</name>
</gene>
<sequence length="688" mass="76524">MSALLRTKPSLEVDESYQTVDEEPTHSQIPSPNSYRKARIQYPKKMKEMALRVTEGDESDVSAEHHWSSSAQPAPSIRAPSSTAPRRIIGPTRTARALAPPSSFDDRAELSDAGTLHYKRSDKGSLRGYDSAEDITQPWAQAQVPGKSTLPHLPDWNPMANGGRSALPNSHIQRNMDYSMRKLMNEGVFKDLMMDPLGRHRFREFMGETAELDLWTDTFQAARFVQDWKANAEALHDLYMTEDSEHAVALPSEVQRELMMSLRAIVTLDSSFDMTQRFLLHKMYNDQFQGFVKHKIIQEMQVKLGKHNLSAEDQEGLGDCFCLTDPRLPDHPIVLVSEGFIGVTGYPKSQIVGRNCRFLQGPGTSPESVQRIRDGLNSGEGCTELLLNYRRDGEPFYCLLCILPLRDATGEVAYFIGGQTNVTGILADHKNLGFLIGGDNGMAHEITADSLSPTMAHWKQAQAGIMSDAHTVNSLKSGKSTPAKRKPGAAGTQEKVKPRYQGTNQDFLSIDPSPPTPTSPRGNVMSRLFNRTAAKKSNQTLATGADNCIAGESKPIEDQFTVFRDTYSKLILFKKDKREIMFVTPQMLRFLGLPCGTRADLYNSPLIHCDIVSCLTVGEKSETKQMHKEFKNAIKANESISIMCGVRYSGKTTLFGRKDHTDDKFGVMHVTPLLNKDNVNVAFVAIFG</sequence>
<evidence type="ECO:0000313" key="7">
    <source>
        <dbReference type="Proteomes" id="UP000076532"/>
    </source>
</evidence>
<dbReference type="InterPro" id="IPR044926">
    <property type="entry name" value="RGS_subdomain_2"/>
</dbReference>
<evidence type="ECO:0000313" key="6">
    <source>
        <dbReference type="EMBL" id="KZP12099.1"/>
    </source>
</evidence>
<dbReference type="InterPro" id="IPR035965">
    <property type="entry name" value="PAS-like_dom_sf"/>
</dbReference>
<dbReference type="InterPro" id="IPR036305">
    <property type="entry name" value="RGS_sf"/>
</dbReference>
<dbReference type="CDD" id="cd00130">
    <property type="entry name" value="PAS"/>
    <property type="match status" value="1"/>
</dbReference>
<dbReference type="GO" id="GO:0005634">
    <property type="term" value="C:nucleus"/>
    <property type="evidence" value="ECO:0007669"/>
    <property type="project" value="TreeGrafter"/>
</dbReference>
<dbReference type="Gene3D" id="1.10.167.10">
    <property type="entry name" value="Regulator of G-protein Signalling 4, domain 2"/>
    <property type="match status" value="1"/>
</dbReference>
<evidence type="ECO:0000256" key="2">
    <source>
        <dbReference type="ARBA" id="ARBA00022643"/>
    </source>
</evidence>
<evidence type="ECO:0000256" key="3">
    <source>
        <dbReference type="ARBA" id="ARBA00022991"/>
    </source>
</evidence>
<evidence type="ECO:0000256" key="4">
    <source>
        <dbReference type="SAM" id="MobiDB-lite"/>
    </source>
</evidence>
<dbReference type="Pfam" id="PF13426">
    <property type="entry name" value="PAS_9"/>
    <property type="match status" value="1"/>
</dbReference>
<keyword evidence="7" id="KW-1185">Reference proteome</keyword>
<accession>A0A166AYQ4</accession>
<dbReference type="PANTHER" id="PTHR47429">
    <property type="entry name" value="PROTEIN TWIN LOV 1"/>
    <property type="match status" value="1"/>
</dbReference>
<dbReference type="SUPFAM" id="SSF55785">
    <property type="entry name" value="PYP-like sensor domain (PAS domain)"/>
    <property type="match status" value="1"/>
</dbReference>
<feature type="region of interest" description="Disordered" evidence="4">
    <location>
        <begin position="473"/>
        <end position="497"/>
    </location>
</feature>
<dbReference type="PANTHER" id="PTHR47429:SF2">
    <property type="entry name" value="PROTEIN TWIN LOV 1"/>
    <property type="match status" value="1"/>
</dbReference>
<feature type="region of interest" description="Disordered" evidence="4">
    <location>
        <begin position="1"/>
        <end position="36"/>
    </location>
</feature>
<dbReference type="OrthoDB" id="447251at2759"/>
<dbReference type="Proteomes" id="UP000076532">
    <property type="component" value="Unassembled WGS sequence"/>
</dbReference>
<dbReference type="InterPro" id="IPR016137">
    <property type="entry name" value="RGS"/>
</dbReference>
<reference evidence="6 7" key="1">
    <citation type="journal article" date="2016" name="Mol. Biol. Evol.">
        <title>Comparative Genomics of Early-Diverging Mushroom-Forming Fungi Provides Insights into the Origins of Lignocellulose Decay Capabilities.</title>
        <authorList>
            <person name="Nagy L.G."/>
            <person name="Riley R."/>
            <person name="Tritt A."/>
            <person name="Adam C."/>
            <person name="Daum C."/>
            <person name="Floudas D."/>
            <person name="Sun H."/>
            <person name="Yadav J.S."/>
            <person name="Pangilinan J."/>
            <person name="Larsson K.H."/>
            <person name="Matsuura K."/>
            <person name="Barry K."/>
            <person name="Labutti K."/>
            <person name="Kuo R."/>
            <person name="Ohm R.A."/>
            <person name="Bhattacharya S.S."/>
            <person name="Shirouzu T."/>
            <person name="Yoshinaga Y."/>
            <person name="Martin F.M."/>
            <person name="Grigoriev I.V."/>
            <person name="Hibbett D.S."/>
        </authorList>
    </citation>
    <scope>NUCLEOTIDE SEQUENCE [LARGE SCALE GENOMIC DNA]</scope>
    <source>
        <strain evidence="6 7">CBS 109695</strain>
    </source>
</reference>
<dbReference type="SMART" id="SM00086">
    <property type="entry name" value="PAC"/>
    <property type="match status" value="1"/>
</dbReference>
<proteinExistence type="predicted"/>
<feature type="compositionally biased region" description="Polar residues" evidence="4">
    <location>
        <begin position="68"/>
        <end position="84"/>
    </location>
</feature>
<dbReference type="SUPFAM" id="SSF48097">
    <property type="entry name" value="Regulator of G-protein signaling, RGS"/>
    <property type="match status" value="1"/>
</dbReference>
<evidence type="ECO:0000259" key="5">
    <source>
        <dbReference type="PROSITE" id="PS50132"/>
    </source>
</evidence>